<gene>
    <name evidence="1" type="ordered locus">Mtc_2136</name>
</gene>
<evidence type="ECO:0008006" key="3">
    <source>
        <dbReference type="Google" id="ProtNLM"/>
    </source>
</evidence>
<reference evidence="1 2" key="1">
    <citation type="journal article" date="2012" name="J. Bacteriol.">
        <title>Complete genome sequence of a thermophilic methanogen, Methanocella conradii HZ254, isolated from Chinese rice field soil.</title>
        <authorList>
            <person name="Lu Z."/>
            <person name="Lu Y."/>
        </authorList>
    </citation>
    <scope>NUCLEOTIDE SEQUENCE [LARGE SCALE GENOMIC DNA]</scope>
    <source>
        <strain evidence="2">DSM 24694 / JCM 17849 / CGMCC 1.5162 / HZ254</strain>
    </source>
</reference>
<name>H8I856_METCZ</name>
<dbReference type="HOGENOM" id="CLU_1700274_0_0_2"/>
<dbReference type="RefSeq" id="WP_014406705.1">
    <property type="nucleotide sequence ID" value="NC_017034.1"/>
</dbReference>
<protein>
    <recommendedName>
        <fullName evidence="3">Lipoprotein</fullName>
    </recommendedName>
</protein>
<accession>H8I856</accession>
<dbReference type="OrthoDB" id="384101at2157"/>
<dbReference type="GeneID" id="11972293"/>
<dbReference type="EMBL" id="CP003243">
    <property type="protein sequence ID" value="AFD00874.1"/>
    <property type="molecule type" value="Genomic_DNA"/>
</dbReference>
<keyword evidence="2" id="KW-1185">Reference proteome</keyword>
<proteinExistence type="predicted"/>
<dbReference type="AlphaFoldDB" id="H8I856"/>
<dbReference type="eggNOG" id="arCOG13252">
    <property type="taxonomic scope" value="Archaea"/>
</dbReference>
<evidence type="ECO:0000313" key="2">
    <source>
        <dbReference type="Proteomes" id="UP000005233"/>
    </source>
</evidence>
<sequence length="154" mass="15936">MKPNAALMVLALIVTMSIALGCTSTGGSGPGATAPGGQAHQSTVTPQPVVAQSLTDAQKDQAISIAKGDSRVKDVLDKQGYKVTGVVAGGKEYWTEEMGNNAVIGIVTIQGGETERSDGSLWTPDMYNVIVDVNGGKVINIIHIEPKPLPTPKP</sequence>
<evidence type="ECO:0000313" key="1">
    <source>
        <dbReference type="EMBL" id="AFD00874.1"/>
    </source>
</evidence>
<dbReference type="PROSITE" id="PS51257">
    <property type="entry name" value="PROKAR_LIPOPROTEIN"/>
    <property type="match status" value="1"/>
</dbReference>
<dbReference type="Proteomes" id="UP000005233">
    <property type="component" value="Chromosome"/>
</dbReference>
<organism evidence="1 2">
    <name type="scientific">Methanocella conradii (strain DSM 24694 / JCM 17849 / CGMCC 1.5162 / HZ254)</name>
    <dbReference type="NCBI Taxonomy" id="1041930"/>
    <lineage>
        <taxon>Archaea</taxon>
        <taxon>Methanobacteriati</taxon>
        <taxon>Methanobacteriota</taxon>
        <taxon>Stenosarchaea group</taxon>
        <taxon>Methanomicrobia</taxon>
        <taxon>Methanocellales</taxon>
        <taxon>Methanocellaceae</taxon>
        <taxon>Methanocella</taxon>
    </lineage>
</organism>
<dbReference type="KEGG" id="mez:Mtc_2136"/>